<reference evidence="3" key="2">
    <citation type="journal article" date="2021" name="Sci. Rep.">
        <title>The distribution of antibiotic resistance genes in chicken gut microbiota commensals.</title>
        <authorList>
            <person name="Juricova H."/>
            <person name="Matiasovicova J."/>
            <person name="Kubasova T."/>
            <person name="Cejkova D."/>
            <person name="Rychlik I."/>
        </authorList>
    </citation>
    <scope>NUCLEOTIDE SEQUENCE</scope>
    <source>
        <strain evidence="3">An824</strain>
    </source>
</reference>
<proteinExistence type="predicted"/>
<dbReference type="PANTHER" id="PTHR47642:SF5">
    <property type="entry name" value="ATP-DEPENDENT DNA HELICASE"/>
    <property type="match status" value="1"/>
</dbReference>
<dbReference type="Gene3D" id="2.30.30.940">
    <property type="match status" value="1"/>
</dbReference>
<dbReference type="GO" id="GO:0000723">
    <property type="term" value="P:telomere maintenance"/>
    <property type="evidence" value="ECO:0007669"/>
    <property type="project" value="InterPro"/>
</dbReference>
<organism evidence="3 4">
    <name type="scientific">Marseilla massiliensis</name>
    <dbReference type="NCBI Taxonomy" id="1841864"/>
    <lineage>
        <taxon>Bacteria</taxon>
        <taxon>Pseudomonadati</taxon>
        <taxon>Bacteroidota</taxon>
        <taxon>Bacteroidia</taxon>
        <taxon>Bacteroidales</taxon>
        <taxon>Prevotellaceae</taxon>
        <taxon>Marseilla</taxon>
    </lineage>
</organism>
<keyword evidence="1" id="KW-0472">Membrane</keyword>
<dbReference type="Pfam" id="PF05970">
    <property type="entry name" value="PIF1"/>
    <property type="match status" value="1"/>
</dbReference>
<dbReference type="SMART" id="SM00382">
    <property type="entry name" value="AAA"/>
    <property type="match status" value="1"/>
</dbReference>
<evidence type="ECO:0000259" key="2">
    <source>
        <dbReference type="SMART" id="SM00382"/>
    </source>
</evidence>
<feature type="domain" description="AAA+ ATPase" evidence="2">
    <location>
        <begin position="17"/>
        <end position="314"/>
    </location>
</feature>
<dbReference type="InterPro" id="IPR027417">
    <property type="entry name" value="P-loop_NTPase"/>
</dbReference>
<dbReference type="SUPFAM" id="SSF52540">
    <property type="entry name" value="P-loop containing nucleoside triphosphate hydrolases"/>
    <property type="match status" value="2"/>
</dbReference>
<dbReference type="EMBL" id="JACJJG010000019">
    <property type="protein sequence ID" value="MBM6673363.1"/>
    <property type="molecule type" value="Genomic_DNA"/>
</dbReference>
<dbReference type="RefSeq" id="WP_205104042.1">
    <property type="nucleotide sequence ID" value="NZ_JACJJG010000019.1"/>
</dbReference>
<dbReference type="Proteomes" id="UP000706891">
    <property type="component" value="Unassembled WGS sequence"/>
</dbReference>
<evidence type="ECO:0000313" key="4">
    <source>
        <dbReference type="Proteomes" id="UP000706891"/>
    </source>
</evidence>
<accession>A0A939B7I4</accession>
<dbReference type="CDD" id="cd18809">
    <property type="entry name" value="SF1_C_RecD"/>
    <property type="match status" value="1"/>
</dbReference>
<dbReference type="GO" id="GO:0003678">
    <property type="term" value="F:DNA helicase activity"/>
    <property type="evidence" value="ECO:0007669"/>
    <property type="project" value="InterPro"/>
</dbReference>
<name>A0A939B7I4_9BACT</name>
<keyword evidence="1" id="KW-0812">Transmembrane</keyword>
<keyword evidence="4" id="KW-1185">Reference proteome</keyword>
<gene>
    <name evidence="3" type="ORF">H6A34_05690</name>
</gene>
<dbReference type="Pfam" id="PF14493">
    <property type="entry name" value="HTH_40"/>
    <property type="match status" value="1"/>
</dbReference>
<dbReference type="FunFam" id="3.40.50.300:FF:001498">
    <property type="entry name" value="ATP-dependent DNA helicase"/>
    <property type="match status" value="1"/>
</dbReference>
<sequence>MIMNAELDLAWEIIEHTGANLFLTGKAGTGKTTFLKELKVKSPKRMVVLAPTGIAAINAGGVTIHSFFQLPLSPFVPGVTYDRAEKRYFRFGKIKRDIIRTIDLLVIDEISMVRADLLDAVDSVMRRYRDHDKPFGGAQLLMIGDLQQLAPVVKDDEWALLSAVYDTPYFFSSKALAQAGYHTVELKTVYRQQDISFVALLNQIRENKATDATLDTLNQRYIPGFKPDAKSDYIRLTTHNFQAQAINDLELSSLPGYEYTFNAEVKGVFPETSYPADKGLILKQGAQVMFIKNDPDKRFYNGMIGEVIAVSNDNIIVKGKNSSEAFRLEKAEWTNSKYTLDNGTKEIKETVEGVFRQYPLKLAWAITIHKSQGLTFDHAIIDVSHSFAHGQAYVALSRCKTLDGIVLSAPLRHDSLISDEIVERYIDGLDLCIPNKSELLSLKLAYFINLLDELFDFTTLHSSFRLLLRTIDEHFYSKYPKLLTNYKNVGLIFNELIDVARKFKVQYSRLSSDVLNTDDAYLYERIRKASKYFSERLEDFLLLLAKTKISTDNKIIKQQFEERFTTFSDELIIKKKLLEYESQDHVSFSTGDYLTEKAKIILNLNANDSTVKREKKLPIAKKTAKNTREISFDMFKSGMTIGQIAKERGLVADTVMGHLAYFVKAGLLGIDKVIPQSHIEELQTFLVAHPRVTSISEVKGAVNPVISYSEIRLFFNVNNVKS</sequence>
<reference evidence="3" key="1">
    <citation type="submission" date="2020-08" db="EMBL/GenBank/DDBJ databases">
        <authorList>
            <person name="Cejkova D."/>
            <person name="Kubasova T."/>
            <person name="Jahodarova E."/>
            <person name="Rychlik I."/>
        </authorList>
    </citation>
    <scope>NUCLEOTIDE SEQUENCE</scope>
    <source>
        <strain evidence="3">An824</strain>
    </source>
</reference>
<protein>
    <submittedName>
        <fullName evidence="3">AAA family ATPase</fullName>
    </submittedName>
</protein>
<dbReference type="Gene3D" id="3.40.50.300">
    <property type="entry name" value="P-loop containing nucleotide triphosphate hydrolases"/>
    <property type="match status" value="2"/>
</dbReference>
<evidence type="ECO:0000313" key="3">
    <source>
        <dbReference type="EMBL" id="MBM6673363.1"/>
    </source>
</evidence>
<dbReference type="InterPro" id="IPR010285">
    <property type="entry name" value="DNA_helicase_pif1-like_DEAD"/>
</dbReference>
<evidence type="ECO:0000256" key="1">
    <source>
        <dbReference type="SAM" id="Phobius"/>
    </source>
</evidence>
<dbReference type="PANTHER" id="PTHR47642">
    <property type="entry name" value="ATP-DEPENDENT DNA HELICASE"/>
    <property type="match status" value="1"/>
</dbReference>
<dbReference type="AlphaFoldDB" id="A0A939B7I4"/>
<feature type="transmembrane region" description="Helical" evidence="1">
    <location>
        <begin position="46"/>
        <end position="68"/>
    </location>
</feature>
<dbReference type="GO" id="GO:0006281">
    <property type="term" value="P:DNA repair"/>
    <property type="evidence" value="ECO:0007669"/>
    <property type="project" value="InterPro"/>
</dbReference>
<comment type="caution">
    <text evidence="3">The sequence shown here is derived from an EMBL/GenBank/DDBJ whole genome shotgun (WGS) entry which is preliminary data.</text>
</comment>
<dbReference type="InterPro" id="IPR029491">
    <property type="entry name" value="Helicase_HTH"/>
</dbReference>
<dbReference type="InterPro" id="IPR051055">
    <property type="entry name" value="PIF1_helicase"/>
</dbReference>
<keyword evidence="1" id="KW-1133">Transmembrane helix</keyword>
<dbReference type="InterPro" id="IPR003593">
    <property type="entry name" value="AAA+_ATPase"/>
</dbReference>